<dbReference type="Proteomes" id="UP000319212">
    <property type="component" value="Unassembled WGS sequence"/>
</dbReference>
<evidence type="ECO:0000313" key="3">
    <source>
        <dbReference type="EMBL" id="TPG30985.1"/>
    </source>
</evidence>
<dbReference type="InterPro" id="IPR005064">
    <property type="entry name" value="BUG"/>
</dbReference>
<dbReference type="PANTHER" id="PTHR42928">
    <property type="entry name" value="TRICARBOXYLATE-BINDING PROTEIN"/>
    <property type="match status" value="1"/>
</dbReference>
<dbReference type="Pfam" id="PF03401">
    <property type="entry name" value="TctC"/>
    <property type="match status" value="1"/>
</dbReference>
<dbReference type="PIRSF" id="PIRSF017082">
    <property type="entry name" value="YflP"/>
    <property type="match status" value="1"/>
</dbReference>
<reference evidence="3 4" key="1">
    <citation type="journal article" date="2019" name="Environ. Microbiol.">
        <title>Species interactions and distinct microbial communities in high Arctic permafrost affected cryosols are associated with the CH4 and CO2 gas fluxes.</title>
        <authorList>
            <person name="Altshuler I."/>
            <person name="Hamel J."/>
            <person name="Turney S."/>
            <person name="Magnuson E."/>
            <person name="Levesque R."/>
            <person name="Greer C."/>
            <person name="Whyte L.G."/>
        </authorList>
    </citation>
    <scope>NUCLEOTIDE SEQUENCE [LARGE SCALE GENOMIC DNA]</scope>
    <source>
        <strain evidence="3 4">S06.C</strain>
    </source>
</reference>
<feature type="chain" id="PRO_5021328419" evidence="2">
    <location>
        <begin position="22"/>
        <end position="330"/>
    </location>
</feature>
<dbReference type="RefSeq" id="WP_140838064.1">
    <property type="nucleotide sequence ID" value="NZ_RCZI01000001.1"/>
</dbReference>
<name>A0A502DZQ7_9BURK</name>
<comment type="similarity">
    <text evidence="1">Belongs to the UPF0065 (bug) family.</text>
</comment>
<dbReference type="SUPFAM" id="SSF53850">
    <property type="entry name" value="Periplasmic binding protein-like II"/>
    <property type="match status" value="1"/>
</dbReference>
<proteinExistence type="inferred from homology"/>
<dbReference type="CDD" id="cd13578">
    <property type="entry name" value="PBP2_Bug27"/>
    <property type="match status" value="1"/>
</dbReference>
<sequence length="330" mass="34320">MTRKKLLSLLAFSVLSATVLAPMPAAAQAAAYPAKPIRMIVPFPPGGGTDILARIVGQRLTEANKWTVVVDNKPGAGGTIGISEAVRMPANGYEMVMGQKDNLAVAPWLYKGLSYDPSKDLTAVALVAESPLVIVTAANSPFKTMADVIAAAKAAPDTITYGSPGNGTTTHLVGEMFKLAAGIKISHVPYKGSNPAVIDTISGQVSMMVSSIPSAMAQVKAGKLRALAVTSAKRSVSLPDVPTIAESTVLKDFDVSSWYGLFMPANAPKDMVATVNAAVNKQLALPEVKESIYAQGAEPHPMTPEAFAALVKADHAKWKGIVAASGAKLE</sequence>
<accession>A0A502DZQ7</accession>
<dbReference type="PANTHER" id="PTHR42928:SF5">
    <property type="entry name" value="BLR1237 PROTEIN"/>
    <property type="match status" value="1"/>
</dbReference>
<keyword evidence="2" id="KW-0732">Signal</keyword>
<evidence type="ECO:0000256" key="1">
    <source>
        <dbReference type="ARBA" id="ARBA00006987"/>
    </source>
</evidence>
<dbReference type="Gene3D" id="3.40.190.10">
    <property type="entry name" value="Periplasmic binding protein-like II"/>
    <property type="match status" value="1"/>
</dbReference>
<feature type="signal peptide" evidence="2">
    <location>
        <begin position="1"/>
        <end position="21"/>
    </location>
</feature>
<evidence type="ECO:0000256" key="2">
    <source>
        <dbReference type="SAM" id="SignalP"/>
    </source>
</evidence>
<dbReference type="EMBL" id="RCZI01000001">
    <property type="protein sequence ID" value="TPG30985.1"/>
    <property type="molecule type" value="Genomic_DNA"/>
</dbReference>
<protein>
    <submittedName>
        <fullName evidence="3">Tripartite tricarboxylate transporter substrate binding protein</fullName>
    </submittedName>
</protein>
<dbReference type="OrthoDB" id="8678477at2"/>
<organism evidence="3 4">
    <name type="scientific">Variovorax guangxiensis</name>
    <dbReference type="NCBI Taxonomy" id="1775474"/>
    <lineage>
        <taxon>Bacteria</taxon>
        <taxon>Pseudomonadati</taxon>
        <taxon>Pseudomonadota</taxon>
        <taxon>Betaproteobacteria</taxon>
        <taxon>Burkholderiales</taxon>
        <taxon>Comamonadaceae</taxon>
        <taxon>Variovorax</taxon>
    </lineage>
</organism>
<gene>
    <name evidence="3" type="ORF">EAH82_01380</name>
</gene>
<comment type="caution">
    <text evidence="3">The sequence shown here is derived from an EMBL/GenBank/DDBJ whole genome shotgun (WGS) entry which is preliminary data.</text>
</comment>
<evidence type="ECO:0000313" key="4">
    <source>
        <dbReference type="Proteomes" id="UP000319212"/>
    </source>
</evidence>
<dbReference type="Gene3D" id="3.40.190.150">
    <property type="entry name" value="Bordetella uptake gene, domain 1"/>
    <property type="match status" value="1"/>
</dbReference>
<dbReference type="InterPro" id="IPR042100">
    <property type="entry name" value="Bug_dom1"/>
</dbReference>
<dbReference type="AlphaFoldDB" id="A0A502DZQ7"/>